<evidence type="ECO:0000313" key="2">
    <source>
        <dbReference type="Proteomes" id="UP000595814"/>
    </source>
</evidence>
<evidence type="ECO:0000313" key="1">
    <source>
        <dbReference type="EMBL" id="QQK07446.1"/>
    </source>
</evidence>
<dbReference type="EMBL" id="CP066744">
    <property type="protein sequence ID" value="QQK07446.1"/>
    <property type="molecule type" value="Genomic_DNA"/>
</dbReference>
<reference evidence="1 2" key="1">
    <citation type="journal article" date="2022" name="Int. J. Syst. Evol. Microbiol.">
        <title>Miniphocaeibacter halophilus sp. nov., an ammonium-tolerant acetate-producing bacterium isolated from a biogas system.</title>
        <authorList>
            <person name="Schnurer A."/>
            <person name="Singh A."/>
            <person name="Bi S."/>
            <person name="Qiao W."/>
            <person name="Westerholm M."/>
        </authorList>
    </citation>
    <scope>NUCLEOTIDE SEQUENCE [LARGE SCALE GENOMIC DNA]</scope>
    <source>
        <strain evidence="1 2">AMB_01</strain>
    </source>
</reference>
<proteinExistence type="predicted"/>
<dbReference type="Proteomes" id="UP000595814">
    <property type="component" value="Chromosome"/>
</dbReference>
<sequence>MKNIKILIILILSVFLLSGCNNKTIKGEKVYVYNWGEYIDESVLKSFEEDTGIKVIYEQFTQNEDMYMKIKEGGSTYDLIFPSDYMVERLIEEDMIQPINMANIPNIKNIGKEYLNMEYDPEQKYSIPYFWGTVGILYNEKLVDDKVDSWEILWNKKYAHKIIMMDSTRDSIGIALIKNGFSMNSRNLKELEIAKKDLIKQKPIVRAYLVDEMKGQMVNNEAALAPAYSGDAMDAMSENPDLKYVVPKEGTNLWFDAMAIPKNAKNVKNAEKFINYILEPKNAAKIAEYIGYSSPNTEAVKLLDEEIQNSQVAYPDLSTLGKLEIFKNPRDINSVYSEIWAEVKAADF</sequence>
<organism evidence="1 2">
    <name type="scientific">Miniphocaeibacter halophilus</name>
    <dbReference type="NCBI Taxonomy" id="2931922"/>
    <lineage>
        <taxon>Bacteria</taxon>
        <taxon>Bacillati</taxon>
        <taxon>Bacillota</taxon>
        <taxon>Tissierellia</taxon>
        <taxon>Tissierellales</taxon>
        <taxon>Peptoniphilaceae</taxon>
        <taxon>Miniphocaeibacter</taxon>
    </lineage>
</organism>
<accession>A0AC61MPK0</accession>
<name>A0AC61MPK0_9FIRM</name>
<protein>
    <submittedName>
        <fullName evidence="1">Spermidine/putrescine ABC transporter substrate-binding protein</fullName>
    </submittedName>
</protein>
<keyword evidence="2" id="KW-1185">Reference proteome</keyword>
<gene>
    <name evidence="1" type="ORF">JFY71_09015</name>
</gene>